<protein>
    <recommendedName>
        <fullName evidence="4">C2H2-type domain-containing protein</fullName>
    </recommendedName>
</protein>
<reference evidence="2 3" key="1">
    <citation type="journal article" date="2020" name="ISME J.">
        <title>Uncovering the hidden diversity of litter-decomposition mechanisms in mushroom-forming fungi.</title>
        <authorList>
            <person name="Floudas D."/>
            <person name="Bentzer J."/>
            <person name="Ahren D."/>
            <person name="Johansson T."/>
            <person name="Persson P."/>
            <person name="Tunlid A."/>
        </authorList>
    </citation>
    <scope>NUCLEOTIDE SEQUENCE [LARGE SCALE GENOMIC DNA]</scope>
    <source>
        <strain evidence="2 3">CBS 101986</strain>
    </source>
</reference>
<evidence type="ECO:0000313" key="2">
    <source>
        <dbReference type="EMBL" id="KAF5315319.1"/>
    </source>
</evidence>
<gene>
    <name evidence="2" type="ORF">D9619_006993</name>
</gene>
<feature type="compositionally biased region" description="Polar residues" evidence="1">
    <location>
        <begin position="164"/>
        <end position="176"/>
    </location>
</feature>
<keyword evidence="3" id="KW-1185">Reference proteome</keyword>
<comment type="caution">
    <text evidence="2">The sequence shown here is derived from an EMBL/GenBank/DDBJ whole genome shotgun (WGS) entry which is preliminary data.</text>
</comment>
<dbReference type="OrthoDB" id="8922241at2759"/>
<evidence type="ECO:0000256" key="1">
    <source>
        <dbReference type="SAM" id="MobiDB-lite"/>
    </source>
</evidence>
<feature type="compositionally biased region" description="Low complexity" evidence="1">
    <location>
        <begin position="54"/>
        <end position="75"/>
    </location>
</feature>
<feature type="region of interest" description="Disordered" evidence="1">
    <location>
        <begin position="54"/>
        <end position="92"/>
    </location>
</feature>
<name>A0A8H5B254_9AGAR</name>
<proteinExistence type="predicted"/>
<organism evidence="2 3">
    <name type="scientific">Psilocybe cf. subviscida</name>
    <dbReference type="NCBI Taxonomy" id="2480587"/>
    <lineage>
        <taxon>Eukaryota</taxon>
        <taxon>Fungi</taxon>
        <taxon>Dikarya</taxon>
        <taxon>Basidiomycota</taxon>
        <taxon>Agaricomycotina</taxon>
        <taxon>Agaricomycetes</taxon>
        <taxon>Agaricomycetidae</taxon>
        <taxon>Agaricales</taxon>
        <taxon>Agaricineae</taxon>
        <taxon>Strophariaceae</taxon>
        <taxon>Psilocybe</taxon>
    </lineage>
</organism>
<accession>A0A8H5B254</accession>
<dbReference type="AlphaFoldDB" id="A0A8H5B254"/>
<dbReference type="Proteomes" id="UP000567179">
    <property type="component" value="Unassembled WGS sequence"/>
</dbReference>
<evidence type="ECO:0000313" key="3">
    <source>
        <dbReference type="Proteomes" id="UP000567179"/>
    </source>
</evidence>
<dbReference type="EMBL" id="JAACJJ010000043">
    <property type="protein sequence ID" value="KAF5315319.1"/>
    <property type="molecule type" value="Genomic_DNA"/>
</dbReference>
<feature type="compositionally biased region" description="Low complexity" evidence="1">
    <location>
        <begin position="226"/>
        <end position="248"/>
    </location>
</feature>
<feature type="region of interest" description="Disordered" evidence="1">
    <location>
        <begin position="164"/>
        <end position="266"/>
    </location>
</feature>
<feature type="compositionally biased region" description="Acidic residues" evidence="1">
    <location>
        <begin position="177"/>
        <end position="188"/>
    </location>
</feature>
<sequence length="381" mass="42660">MSTYPYIRDPSESPFMGALSTYDDYTDFGIPVYQSLKLEDDPYAAYQPDNALLSDAALQSSDDSGASSRSSASPRPDTRSAELDADANPEPKRDWATFLASRAIPTLERAGFKLERSDFIEFDDFPSAVAEEYNNETTAFESDEPAIMAPTSITLPTVNITWNSSRVPSRRNSTYVEESDESDDDDEYNPAFDTTTSRKRRRGQADVITKKRKVGARASTSGPIPTSTSRSAHNSASASCSASTSTSSGRRDRPPPGSRNHQAVEPEMRRKLLRLLDCTAATMYDWKCPLCDWEQGNHRMPDFKRHIKTHLRLDTETGHGHFCEGVPVEKANLYNIPEDAEAYEFNGRMMIGGCMKSFSRRDARKRHFKKVNNTCAMYRGD</sequence>
<evidence type="ECO:0008006" key="4">
    <source>
        <dbReference type="Google" id="ProtNLM"/>
    </source>
</evidence>